<dbReference type="RefSeq" id="WP_061770297.1">
    <property type="nucleotide sequence ID" value="NZ_FR904233.1"/>
</dbReference>
<evidence type="ECO:0000313" key="2">
    <source>
        <dbReference type="EMBL" id="CDG47868.1"/>
    </source>
</evidence>
<name>A0A068RB03_9GAMM</name>
<dbReference type="AlphaFoldDB" id="A0A068RB03"/>
<feature type="coiled-coil region" evidence="1">
    <location>
        <begin position="53"/>
        <end position="80"/>
    </location>
</feature>
<sequence length="86" mass="9818">MDIEDLLREITDIEIDINSAQRIVASAKESKGDMYIYDDYKKHHLRLDHSVIVKIAVQQLELAQSKLNKLIKAKKTAEKAIKGLLT</sequence>
<protein>
    <submittedName>
        <fullName evidence="2">Uncharacterized protein</fullName>
    </submittedName>
</protein>
<gene>
    <name evidence="2" type="ORF">SCTVLC_1149</name>
</gene>
<reference evidence="2" key="2">
    <citation type="journal article" date="2014" name="Genome Biol. Evol.">
        <title>Settling down: the genome of Serratia symbiotica from the aphid Cinara tujafilina zooms in on the process of accommodation to a cooperative intracellular life.</title>
        <authorList>
            <person name="Manzano-Marin A."/>
            <person name="Latorre A."/>
        </authorList>
    </citation>
    <scope>NUCLEOTIDE SEQUENCE</scope>
    <source>
        <strain evidence="2">SCt-VLC</strain>
    </source>
</reference>
<dbReference type="EMBL" id="FR904233">
    <property type="protein sequence ID" value="CDG47868.1"/>
    <property type="molecule type" value="Genomic_DNA"/>
</dbReference>
<reference evidence="2" key="1">
    <citation type="submission" date="2013-06" db="EMBL/GenBank/DDBJ databases">
        <authorList>
            <person name="Mazano-Marin A."/>
        </authorList>
    </citation>
    <scope>NUCLEOTIDE SEQUENCE</scope>
    <source>
        <strain evidence="2">SCt-VLC</strain>
    </source>
</reference>
<keyword evidence="1" id="KW-0175">Coiled coil</keyword>
<evidence type="ECO:0000256" key="1">
    <source>
        <dbReference type="SAM" id="Coils"/>
    </source>
</evidence>
<accession>A0A068RB03</accession>
<organism evidence="2">
    <name type="scientific">Serratia symbiotica SCt-VLC</name>
    <dbReference type="NCBI Taxonomy" id="1347341"/>
    <lineage>
        <taxon>Bacteria</taxon>
        <taxon>Pseudomonadati</taxon>
        <taxon>Pseudomonadota</taxon>
        <taxon>Gammaproteobacteria</taxon>
        <taxon>Enterobacterales</taxon>
        <taxon>Yersiniaceae</taxon>
        <taxon>Serratia</taxon>
        <taxon>Serratia symbiotica</taxon>
    </lineage>
</organism>
<proteinExistence type="predicted"/>